<keyword evidence="1" id="KW-1133">Transmembrane helix</keyword>
<evidence type="ECO:0000256" key="1">
    <source>
        <dbReference type="SAM" id="Phobius"/>
    </source>
</evidence>
<accession>A0A514CY16</accession>
<name>A0A514CY16_9CAUD</name>
<sequence length="64" mass="7256">MLINVLSFLLMSVSVFFMVIILETVEQAFITRFTTVKRFTLSIVLGIWLGAATASLCYTLYMNL</sequence>
<feature type="transmembrane region" description="Helical" evidence="1">
    <location>
        <begin position="6"/>
        <end position="29"/>
    </location>
</feature>
<reference evidence="2 3" key="1">
    <citation type="submission" date="2017-11" db="EMBL/GenBank/DDBJ databases">
        <title>Genomic and ecogenomic characterisation of Proteus mirabilis bacteriophage supports development of cocktails for phage therapy.</title>
        <authorList>
            <person name="Alves D.R."/>
            <person name="Nzakizwanayo J."/>
            <person name="Dedi C."/>
            <person name="Olympiou C."/>
            <person name="Hanin A."/>
            <person name="Kot W."/>
            <person name="Hansen L."/>
            <person name="Gahan C."/>
            <person name="Schellenberge P."/>
            <person name="Ogilvie L.A."/>
            <person name="Jones B.V."/>
        </authorList>
    </citation>
    <scope>NUCLEOTIDE SEQUENCE [LARGE SCALE GENOMIC DNA]</scope>
</reference>
<keyword evidence="3" id="KW-1185">Reference proteome</keyword>
<dbReference type="Proteomes" id="UP000317418">
    <property type="component" value="Segment"/>
</dbReference>
<organism evidence="2 3">
    <name type="scientific">Proteus phage vB_PmiP_RS1pmA</name>
    <dbReference type="NCBI Taxonomy" id="2250312"/>
    <lineage>
        <taxon>Viruses</taxon>
        <taxon>Duplodnaviria</taxon>
        <taxon>Heunggongvirae</taxon>
        <taxon>Uroviricota</taxon>
        <taxon>Caudoviricetes</taxon>
        <taxon>Autographivirales</taxon>
        <taxon>Autoscriptoviridae</taxon>
        <taxon>Slopekvirinae</taxon>
        <taxon>Novosibovirus</taxon>
        <taxon>Novosibovirus RS1pmA</taxon>
    </lineage>
</organism>
<evidence type="ECO:0008006" key="4">
    <source>
        <dbReference type="Google" id="ProtNLM"/>
    </source>
</evidence>
<evidence type="ECO:0000313" key="3">
    <source>
        <dbReference type="Proteomes" id="UP000317418"/>
    </source>
</evidence>
<evidence type="ECO:0000313" key="2">
    <source>
        <dbReference type="EMBL" id="QDH85401.1"/>
    </source>
</evidence>
<proteinExistence type="predicted"/>
<protein>
    <recommendedName>
        <fullName evidence="4">DUF1146 domain-containing protein</fullName>
    </recommendedName>
</protein>
<feature type="transmembrane region" description="Helical" evidence="1">
    <location>
        <begin position="41"/>
        <end position="61"/>
    </location>
</feature>
<keyword evidence="1" id="KW-0472">Membrane</keyword>
<keyword evidence="1" id="KW-0812">Transmembrane</keyword>
<dbReference type="EMBL" id="MG575418">
    <property type="protein sequence ID" value="QDH85401.1"/>
    <property type="molecule type" value="Genomic_DNA"/>
</dbReference>